<keyword evidence="2" id="KW-1185">Reference proteome</keyword>
<proteinExistence type="predicted"/>
<reference evidence="1 2" key="1">
    <citation type="journal article" date="2018" name="Sci. Rep.">
        <title>Genomic signatures of local adaptation to the degree of environmental predictability in rotifers.</title>
        <authorList>
            <person name="Franch-Gras L."/>
            <person name="Hahn C."/>
            <person name="Garcia-Roger E.M."/>
            <person name="Carmona M.J."/>
            <person name="Serra M."/>
            <person name="Gomez A."/>
        </authorList>
    </citation>
    <scope>NUCLEOTIDE SEQUENCE [LARGE SCALE GENOMIC DNA]</scope>
    <source>
        <strain evidence="1">HYR1</strain>
    </source>
</reference>
<accession>A0A3M7S1J9</accession>
<evidence type="ECO:0000313" key="2">
    <source>
        <dbReference type="Proteomes" id="UP000276133"/>
    </source>
</evidence>
<evidence type="ECO:0000313" key="1">
    <source>
        <dbReference type="EMBL" id="RNA29691.1"/>
    </source>
</evidence>
<sequence length="118" mass="13494">MDDLKNTVVNLKQRQGNENGMSEMEEFRGILASVTKVVSEIREIENNVAFSEIGEEERNERNDKLPEGDGRHSFDIKNVIKFYRGIGFNKLKESTLRVDDSCSQEEVSEQTFCNGDET</sequence>
<gene>
    <name evidence="1" type="ORF">BpHYR1_028912</name>
</gene>
<dbReference type="AlphaFoldDB" id="A0A3M7S1J9"/>
<comment type="caution">
    <text evidence="1">The sequence shown here is derived from an EMBL/GenBank/DDBJ whole genome shotgun (WGS) entry which is preliminary data.</text>
</comment>
<dbReference type="EMBL" id="REGN01002175">
    <property type="protein sequence ID" value="RNA29691.1"/>
    <property type="molecule type" value="Genomic_DNA"/>
</dbReference>
<name>A0A3M7S1J9_BRAPC</name>
<dbReference type="Proteomes" id="UP000276133">
    <property type="component" value="Unassembled WGS sequence"/>
</dbReference>
<organism evidence="1 2">
    <name type="scientific">Brachionus plicatilis</name>
    <name type="common">Marine rotifer</name>
    <name type="synonym">Brachionus muelleri</name>
    <dbReference type="NCBI Taxonomy" id="10195"/>
    <lineage>
        <taxon>Eukaryota</taxon>
        <taxon>Metazoa</taxon>
        <taxon>Spiralia</taxon>
        <taxon>Gnathifera</taxon>
        <taxon>Rotifera</taxon>
        <taxon>Eurotatoria</taxon>
        <taxon>Monogononta</taxon>
        <taxon>Pseudotrocha</taxon>
        <taxon>Ploima</taxon>
        <taxon>Brachionidae</taxon>
        <taxon>Brachionus</taxon>
    </lineage>
</organism>
<protein>
    <submittedName>
        <fullName evidence="1">Uncharacterized protein</fullName>
    </submittedName>
</protein>